<gene>
    <name evidence="2" type="ORF">PtA15_13A19</name>
</gene>
<feature type="region of interest" description="Disordered" evidence="1">
    <location>
        <begin position="286"/>
        <end position="314"/>
    </location>
</feature>
<evidence type="ECO:0000256" key="1">
    <source>
        <dbReference type="SAM" id="MobiDB-lite"/>
    </source>
</evidence>
<dbReference type="Proteomes" id="UP001164743">
    <property type="component" value="Chromosome 13A"/>
</dbReference>
<dbReference type="RefSeq" id="XP_053026176.1">
    <property type="nucleotide sequence ID" value="XM_053162373.1"/>
</dbReference>
<name>A0ABY7CZ75_9BASI</name>
<evidence type="ECO:0000313" key="2">
    <source>
        <dbReference type="EMBL" id="WAQ90621.1"/>
    </source>
</evidence>
<dbReference type="GeneID" id="77803257"/>
<reference evidence="2" key="1">
    <citation type="submission" date="2022-10" db="EMBL/GenBank/DDBJ databases">
        <title>Puccinia triticina Genome sequencing and assembly.</title>
        <authorList>
            <person name="Li C."/>
        </authorList>
    </citation>
    <scope>NUCLEOTIDE SEQUENCE</scope>
    <source>
        <strain evidence="2">Pt15</strain>
    </source>
</reference>
<protein>
    <submittedName>
        <fullName evidence="2">Uncharacterized protein</fullName>
    </submittedName>
</protein>
<feature type="compositionally biased region" description="Polar residues" evidence="1">
    <location>
        <begin position="91"/>
        <end position="104"/>
    </location>
</feature>
<proteinExistence type="predicted"/>
<feature type="region of interest" description="Disordered" evidence="1">
    <location>
        <begin position="91"/>
        <end position="119"/>
    </location>
</feature>
<dbReference type="EMBL" id="CP110433">
    <property type="protein sequence ID" value="WAQ90621.1"/>
    <property type="molecule type" value="Genomic_DNA"/>
</dbReference>
<accession>A0ABY7CZ75</accession>
<keyword evidence="3" id="KW-1185">Reference proteome</keyword>
<sequence length="314" mass="32513">MKASECKQQTNEMSSVYKTRHVRTMGRPPASTSRSDPQLHTIVHPVSHSTHHEPTSQQPTMRSAVYVACFLAAAALATPIQHEARMIQANQASGHNANSQSNASYGPGGMSQSASSSESTYSSSNVVQSISPIMSTINQLQGMMGGGSFSISMASQLMSQIATQMQAMLTSVNSCSCFASPQVTPMLGQMFGQLYSVMNSMQSTFGQSAMSNILSSFGSLAPMIQQFTQQYSSLSAFSSISQQGFAPMINLLGTVNPAFSNILPGMAGAGGISGMPAMSGAAGMSGMPPTSGAPGMPGMPPMSGAAMSGMPGMP</sequence>
<organism evidence="2 3">
    <name type="scientific">Puccinia triticina</name>
    <dbReference type="NCBI Taxonomy" id="208348"/>
    <lineage>
        <taxon>Eukaryota</taxon>
        <taxon>Fungi</taxon>
        <taxon>Dikarya</taxon>
        <taxon>Basidiomycota</taxon>
        <taxon>Pucciniomycotina</taxon>
        <taxon>Pucciniomycetes</taxon>
        <taxon>Pucciniales</taxon>
        <taxon>Pucciniaceae</taxon>
        <taxon>Puccinia</taxon>
    </lineage>
</organism>
<evidence type="ECO:0000313" key="3">
    <source>
        <dbReference type="Proteomes" id="UP001164743"/>
    </source>
</evidence>